<evidence type="ECO:0000256" key="11">
    <source>
        <dbReference type="ARBA" id="ARBA00034808"/>
    </source>
</evidence>
<evidence type="ECO:0000256" key="14">
    <source>
        <dbReference type="SAM" id="MobiDB-lite"/>
    </source>
</evidence>
<evidence type="ECO:0000256" key="9">
    <source>
        <dbReference type="ARBA" id="ARBA00023235"/>
    </source>
</evidence>
<evidence type="ECO:0000256" key="4">
    <source>
        <dbReference type="ARBA" id="ARBA00022801"/>
    </source>
</evidence>
<evidence type="ECO:0000313" key="17">
    <source>
        <dbReference type="EMBL" id="CED92715.1"/>
    </source>
</evidence>
<dbReference type="PROSITE" id="PS51217">
    <property type="entry name" value="UVRD_HELICASE_CTER"/>
    <property type="match status" value="1"/>
</dbReference>
<dbReference type="InterPro" id="IPR000212">
    <property type="entry name" value="DNA_helicase_UvrD/REP"/>
</dbReference>
<dbReference type="Pfam" id="PF13361">
    <property type="entry name" value="UvrD_C"/>
    <property type="match status" value="1"/>
</dbReference>
<evidence type="ECO:0000256" key="10">
    <source>
        <dbReference type="ARBA" id="ARBA00034617"/>
    </source>
</evidence>
<evidence type="ECO:0000259" key="15">
    <source>
        <dbReference type="PROSITE" id="PS51198"/>
    </source>
</evidence>
<dbReference type="GO" id="GO:0005829">
    <property type="term" value="C:cytosol"/>
    <property type="evidence" value="ECO:0007669"/>
    <property type="project" value="TreeGrafter"/>
</dbReference>
<evidence type="ECO:0000259" key="16">
    <source>
        <dbReference type="PROSITE" id="PS51217"/>
    </source>
</evidence>
<dbReference type="EC" id="5.6.2.4" evidence="11"/>
<dbReference type="PROSITE" id="PS51198">
    <property type="entry name" value="UVRD_HELICASE_ATP_BIND"/>
    <property type="match status" value="1"/>
</dbReference>
<proteinExistence type="predicted"/>
<dbReference type="GO" id="GO:0043138">
    <property type="term" value="F:3'-5' DNA helicase activity"/>
    <property type="evidence" value="ECO:0007669"/>
    <property type="project" value="UniProtKB-EC"/>
</dbReference>
<comment type="catalytic activity">
    <reaction evidence="10">
        <text>Couples ATP hydrolysis with the unwinding of duplex DNA by translocating in the 3'-5' direction.</text>
        <dbReference type="EC" id="5.6.2.4"/>
    </reaction>
</comment>
<feature type="domain" description="UvrD-like helicase ATP-binding" evidence="15">
    <location>
        <begin position="18"/>
        <end position="357"/>
    </location>
</feature>
<keyword evidence="1" id="KW-0540">Nuclease</keyword>
<accession>A0A1L7RF32</accession>
<dbReference type="SUPFAM" id="SSF52540">
    <property type="entry name" value="P-loop containing nucleoside triphosphate hydrolases"/>
    <property type="match status" value="1"/>
</dbReference>
<dbReference type="Pfam" id="PF00580">
    <property type="entry name" value="UvrD-helicase"/>
    <property type="match status" value="1"/>
</dbReference>
<dbReference type="InterPro" id="IPR014017">
    <property type="entry name" value="DNA_helicase_UvrD-like_C"/>
</dbReference>
<feature type="domain" description="UvrD-like helicase C-terminal" evidence="16">
    <location>
        <begin position="358"/>
        <end position="704"/>
    </location>
</feature>
<dbReference type="InterPro" id="IPR027417">
    <property type="entry name" value="P-loop_NTPase"/>
</dbReference>
<dbReference type="RefSeq" id="WP_210579113.1">
    <property type="nucleotide sequence ID" value="NZ_LK995477.1"/>
</dbReference>
<sequence>MSAADLTPEVLAEKLDLPRPTAEQSEIIGYELRPLLVVAGAGSGKTATMSQRVVHLVATGAVRTDQVLGLTFTRKATAELAERVSVRLAQLAEKGDITGLDDVPEPTVATYDSFAGSLVREYGLYVGADPDATLITEARKWQIVTDILERRTDPLPIDKLSTAVKTVLDADNALSTNLLSIEDAREQLTDLYELFDGLANAGGVGGSRPGKDVIRKAPERMKNWLGVLEAVQDFRDYKRRHGLVDFGDRLALACRIAEEVPDAVAVMRAQYPAVLLDEFQDTSVAQVRLLSALFAGQGVTAVGDPNQAIYGWRGASAGALDTFHDRFNPSGVQAVAGGGNPEVETPVLQLSTAWRNDSAILAAANVVSGPLRSHEYQPGDAEVKHIDVCELQERTAEAGLGAGRVVGAFLADPLQEAETVAEFMRESWSPKAQLAVLAPTHSQLDVVARVLQNWGVPYQVVGLGGLLTIPEVADMRALLAVAADPERGDWLMRLLVGADIGTADLRALQRFARELARRRDRSGGAGMGVEHGVVKSAENNAQGPAAERAEDVALSEAIEELARLDDAGGAHNNRFSRRAPVQPSTAVAGLSESGRQAALRIARALRRVRGALALPLPDLVAVAEQALGMDIELAARVSDPMGRRALDAFRKVAEQYTTDADVPTVSGFLELLNLLEEKEDGLDVPEVEPSPGAIQLLTIHAAKGLEWDRVAVIGMSEKSFPHYKIAPSADGRLIDKSWMGYQDEFPHPLRADADQLPPFKLGDLAAGLSEGAALSKDDKQTISDRLDEYLFALGRNTIAEQRRLAYVAITRARYEVLLTGSHLAKTASKPNPMSRFMAELRRRELVGEFPPGFTERDPEAVNPLTNLVEEAPWPVTHPAAPGSERAARIAVAEAVGRAMAAPTAASAGEALRGGHPAGEGATDGRVARWWEDARLLLAERDAAAAETPTVRQPAHLAATRLAALRDDRDGFALDLRRPLPSQPQSTGRLGTVFHDAIAQRLTSQGPLFSLEDAGVPDTLADSDRKRVERWLKVAAEHPLLNGYELVTTEDSLELTLGDTTLRCRIDAIFQRPGSEHFLVVDWKTGHQRVPVDQLSVYVHAWAAKKQIPTDQIRAAYVYVADGGEVDELGEEAFLSLEEIRRSLDLQAQWASEPSPSASASVPSSTPS</sequence>
<reference evidence="17" key="1">
    <citation type="submission" date="2014-07" db="EMBL/GenBank/DDBJ databases">
        <authorList>
            <person name="Zhang J.E."/>
            <person name="Yang H."/>
            <person name="Guo J."/>
            <person name="Deng Z."/>
            <person name="Luo H."/>
            <person name="Luo M."/>
            <person name="Zhao B."/>
        </authorList>
    </citation>
    <scope>NUCLEOTIDE SEQUENCE</scope>
    <source>
        <strain evidence="17">AM4</strain>
    </source>
</reference>
<keyword evidence="9" id="KW-0413">Isomerase</keyword>
<keyword evidence="3" id="KW-0227">DNA damage</keyword>
<feature type="binding site" evidence="13">
    <location>
        <begin position="39"/>
        <end position="46"/>
    </location>
    <ligand>
        <name>ATP</name>
        <dbReference type="ChEBI" id="CHEBI:30616"/>
    </ligand>
</feature>
<dbReference type="GO" id="GO:0003677">
    <property type="term" value="F:DNA binding"/>
    <property type="evidence" value="ECO:0007669"/>
    <property type="project" value="InterPro"/>
</dbReference>
<organism evidence="17">
    <name type="scientific">Actinomyces succiniciruminis</name>
    <dbReference type="NCBI Taxonomy" id="1522002"/>
    <lineage>
        <taxon>Bacteria</taxon>
        <taxon>Bacillati</taxon>
        <taxon>Actinomycetota</taxon>
        <taxon>Actinomycetes</taxon>
        <taxon>Actinomycetales</taxon>
        <taxon>Actinomycetaceae</taxon>
        <taxon>Actinomyces</taxon>
    </lineage>
</organism>
<keyword evidence="6" id="KW-0269">Exonuclease</keyword>
<dbReference type="PANTHER" id="PTHR11070:SF55">
    <property type="entry name" value="DNA 3'-5' HELICASE"/>
    <property type="match status" value="1"/>
</dbReference>
<dbReference type="AlphaFoldDB" id="A0A1L7RF32"/>
<keyword evidence="2 13" id="KW-0547">Nucleotide-binding</keyword>
<dbReference type="GO" id="GO:0000725">
    <property type="term" value="P:recombinational repair"/>
    <property type="evidence" value="ECO:0007669"/>
    <property type="project" value="TreeGrafter"/>
</dbReference>
<evidence type="ECO:0000256" key="12">
    <source>
        <dbReference type="ARBA" id="ARBA00048988"/>
    </source>
</evidence>
<dbReference type="GO" id="GO:0033202">
    <property type="term" value="C:DNA helicase complex"/>
    <property type="evidence" value="ECO:0007669"/>
    <property type="project" value="TreeGrafter"/>
</dbReference>
<dbReference type="PANTHER" id="PTHR11070">
    <property type="entry name" value="UVRD / RECB / PCRA DNA HELICASE FAMILY MEMBER"/>
    <property type="match status" value="1"/>
</dbReference>
<keyword evidence="7 13" id="KW-0067">ATP-binding</keyword>
<feature type="region of interest" description="Disordered" evidence="14">
    <location>
        <begin position="522"/>
        <end position="544"/>
    </location>
</feature>
<dbReference type="Gene3D" id="1.10.486.10">
    <property type="entry name" value="PCRA, domain 4"/>
    <property type="match status" value="1"/>
</dbReference>
<evidence type="ECO:0000256" key="7">
    <source>
        <dbReference type="ARBA" id="ARBA00022840"/>
    </source>
</evidence>
<dbReference type="InterPro" id="IPR038726">
    <property type="entry name" value="PDDEXK_AddAB-type"/>
</dbReference>
<dbReference type="Pfam" id="PF12705">
    <property type="entry name" value="PDDEXK_1"/>
    <property type="match status" value="1"/>
</dbReference>
<comment type="catalytic activity">
    <reaction evidence="12">
        <text>ATP + H2O = ADP + phosphate + H(+)</text>
        <dbReference type="Rhea" id="RHEA:13065"/>
        <dbReference type="ChEBI" id="CHEBI:15377"/>
        <dbReference type="ChEBI" id="CHEBI:15378"/>
        <dbReference type="ChEBI" id="CHEBI:30616"/>
        <dbReference type="ChEBI" id="CHEBI:43474"/>
        <dbReference type="ChEBI" id="CHEBI:456216"/>
        <dbReference type="EC" id="5.6.2.4"/>
    </reaction>
</comment>
<gene>
    <name evidence="17" type="ORF">AAM4_0695</name>
</gene>
<evidence type="ECO:0000256" key="3">
    <source>
        <dbReference type="ARBA" id="ARBA00022763"/>
    </source>
</evidence>
<dbReference type="EMBL" id="LK995477">
    <property type="protein sequence ID" value="CED92715.1"/>
    <property type="molecule type" value="Genomic_DNA"/>
</dbReference>
<keyword evidence="5 13" id="KW-0347">Helicase</keyword>
<name>A0A1L7RF32_9ACTO</name>
<dbReference type="CDD" id="cd17932">
    <property type="entry name" value="DEXQc_UvrD"/>
    <property type="match status" value="1"/>
</dbReference>
<dbReference type="GO" id="GO:0004527">
    <property type="term" value="F:exonuclease activity"/>
    <property type="evidence" value="ECO:0007669"/>
    <property type="project" value="UniProtKB-KW"/>
</dbReference>
<keyword evidence="4 13" id="KW-0378">Hydrolase</keyword>
<dbReference type="Gene3D" id="3.40.50.300">
    <property type="entry name" value="P-loop containing nucleotide triphosphate hydrolases"/>
    <property type="match status" value="4"/>
</dbReference>
<evidence type="ECO:0000256" key="1">
    <source>
        <dbReference type="ARBA" id="ARBA00022722"/>
    </source>
</evidence>
<dbReference type="GO" id="GO:0005524">
    <property type="term" value="F:ATP binding"/>
    <property type="evidence" value="ECO:0007669"/>
    <property type="project" value="UniProtKB-UniRule"/>
</dbReference>
<evidence type="ECO:0000256" key="13">
    <source>
        <dbReference type="PROSITE-ProRule" id="PRU00560"/>
    </source>
</evidence>
<evidence type="ECO:0000256" key="6">
    <source>
        <dbReference type="ARBA" id="ARBA00022839"/>
    </source>
</evidence>
<evidence type="ECO:0000256" key="5">
    <source>
        <dbReference type="ARBA" id="ARBA00022806"/>
    </source>
</evidence>
<keyword evidence="8" id="KW-0234">DNA repair</keyword>
<evidence type="ECO:0000256" key="8">
    <source>
        <dbReference type="ARBA" id="ARBA00023204"/>
    </source>
</evidence>
<evidence type="ECO:0000256" key="2">
    <source>
        <dbReference type="ARBA" id="ARBA00022741"/>
    </source>
</evidence>
<dbReference type="InterPro" id="IPR014016">
    <property type="entry name" value="UvrD-like_ATP-bd"/>
</dbReference>
<protein>
    <recommendedName>
        <fullName evidence="11">DNA 3'-5' helicase</fullName>
        <ecNumber evidence="11">5.6.2.4</ecNumber>
    </recommendedName>
</protein>